<name>A0AAE0SNX3_9BIVA</name>
<dbReference type="InterPro" id="IPR027370">
    <property type="entry name" value="Znf-RING_euk"/>
</dbReference>
<dbReference type="SUPFAM" id="SSF101898">
    <property type="entry name" value="NHL repeat"/>
    <property type="match status" value="1"/>
</dbReference>
<keyword evidence="2 4" id="KW-0863">Zinc-finger</keyword>
<dbReference type="SMART" id="SM00184">
    <property type="entry name" value="RING"/>
    <property type="match status" value="1"/>
</dbReference>
<evidence type="ECO:0000256" key="2">
    <source>
        <dbReference type="ARBA" id="ARBA00022771"/>
    </source>
</evidence>
<evidence type="ECO:0000256" key="4">
    <source>
        <dbReference type="PROSITE-ProRule" id="PRU00175"/>
    </source>
</evidence>
<evidence type="ECO:0000313" key="7">
    <source>
        <dbReference type="Proteomes" id="UP001195483"/>
    </source>
</evidence>
<dbReference type="Gene3D" id="3.30.40.10">
    <property type="entry name" value="Zinc/RING finger domain, C3HC4 (zinc finger)"/>
    <property type="match status" value="1"/>
</dbReference>
<evidence type="ECO:0000256" key="1">
    <source>
        <dbReference type="ARBA" id="ARBA00022723"/>
    </source>
</evidence>
<evidence type="ECO:0000256" key="3">
    <source>
        <dbReference type="ARBA" id="ARBA00022833"/>
    </source>
</evidence>
<reference evidence="6" key="2">
    <citation type="journal article" date="2021" name="Genome Biol. Evol.">
        <title>Developing a high-quality reference genome for a parasitic bivalve with doubly uniparental inheritance (Bivalvia: Unionida).</title>
        <authorList>
            <person name="Smith C.H."/>
        </authorList>
    </citation>
    <scope>NUCLEOTIDE SEQUENCE</scope>
    <source>
        <strain evidence="6">CHS0354</strain>
        <tissue evidence="6">Mantle</tissue>
    </source>
</reference>
<dbReference type="InterPro" id="IPR001841">
    <property type="entry name" value="Znf_RING"/>
</dbReference>
<feature type="domain" description="RING-type" evidence="5">
    <location>
        <begin position="14"/>
        <end position="61"/>
    </location>
</feature>
<dbReference type="InterPro" id="IPR047153">
    <property type="entry name" value="TRIM45/56/19-like"/>
</dbReference>
<evidence type="ECO:0000313" key="6">
    <source>
        <dbReference type="EMBL" id="KAK3595582.1"/>
    </source>
</evidence>
<dbReference type="GO" id="GO:0008270">
    <property type="term" value="F:zinc ion binding"/>
    <property type="evidence" value="ECO:0007669"/>
    <property type="project" value="UniProtKB-KW"/>
</dbReference>
<dbReference type="Proteomes" id="UP001195483">
    <property type="component" value="Unassembled WGS sequence"/>
</dbReference>
<keyword evidence="7" id="KW-1185">Reference proteome</keyword>
<dbReference type="InterPro" id="IPR013083">
    <property type="entry name" value="Znf_RING/FYVE/PHD"/>
</dbReference>
<dbReference type="PROSITE" id="PS50089">
    <property type="entry name" value="ZF_RING_2"/>
    <property type="match status" value="1"/>
</dbReference>
<dbReference type="Pfam" id="PF13445">
    <property type="entry name" value="zf-RING_UBOX"/>
    <property type="match status" value="1"/>
</dbReference>
<dbReference type="InterPro" id="IPR017907">
    <property type="entry name" value="Znf_RING_CS"/>
</dbReference>
<dbReference type="PROSITE" id="PS00518">
    <property type="entry name" value="ZF_RING_1"/>
    <property type="match status" value="1"/>
</dbReference>
<protein>
    <recommendedName>
        <fullName evidence="5">RING-type domain-containing protein</fullName>
    </recommendedName>
</protein>
<gene>
    <name evidence="6" type="ORF">CHS0354_009538</name>
</gene>
<dbReference type="Gene3D" id="2.120.10.30">
    <property type="entry name" value="TolB, C-terminal domain"/>
    <property type="match status" value="1"/>
</dbReference>
<dbReference type="PANTHER" id="PTHR25462">
    <property type="entry name" value="BONUS, ISOFORM C-RELATED"/>
    <property type="match status" value="1"/>
</dbReference>
<dbReference type="EMBL" id="JAEAOA010000613">
    <property type="protein sequence ID" value="KAK3595582.1"/>
    <property type="molecule type" value="Genomic_DNA"/>
</dbReference>
<keyword evidence="1" id="KW-0479">Metal-binding</keyword>
<accession>A0AAE0SNX3</accession>
<reference evidence="6" key="3">
    <citation type="submission" date="2023-05" db="EMBL/GenBank/DDBJ databases">
        <authorList>
            <person name="Smith C.H."/>
        </authorList>
    </citation>
    <scope>NUCLEOTIDE SEQUENCE</scope>
    <source>
        <strain evidence="6">CHS0354</strain>
        <tissue evidence="6">Mantle</tissue>
    </source>
</reference>
<sequence length="658" mass="74820">MAEGQDNMDKQLNCPICLETFESPKVLACLHTFCEKCISKHVSGLREEGTLLNVIACPVCRNPTPAPASDRTTEDWSSKLPSNYIVISLLESYHSKMDCPVYCQPCLTNDQHRLSVAYCVTCMEYLCETCHDCHKKFKVSKDHTITIHTLSDIPNLNPAENSMYRCSKHMKKYKYSCQLHKELCCYKCAFEYHKNCGGLFTLENLLKDTKNKRHNQTTLDYLDVLKGMFLTLIKHRTKTLESIPQQRTGITTTIKDLTKSAKDHIDQLELSTLQELKQICKQETLAISDQIAECKSVIAAIETSQKMLLELTKSNDEVELFTTTTKVSQHFLNYLRKYDTLERKSEEIKIHFNCSEPFEKMISSVNTIGQWSRETSPIPKLSSAFSFDKLAMLIPCAQPDSIVTLNAKLSDDKTDCNIYSGIFLHDGRILLSDERNKKLKLFDKCFHFSCHLNMVQGLRHICVVDQQNVAVTTSEKSIDIVAVTNTLTRIRTIQVNFNCFGITSCQHNIIVDIFQAGDSLLKYDTSFKLVEKIDSYDKLAHHCNTHCVTSDGENIYYTNGNKIVTMDKKGRRLNAFESDNLEKTFGVTLDRNGIIYCCGHDSNTVVLITPEGRELGVLLSCEHGLKKPVGICLNDTNSFIMVFEDASNEVKIFRLLYQ</sequence>
<reference evidence="6" key="1">
    <citation type="journal article" date="2021" name="Genome Biol. Evol.">
        <title>A High-Quality Reference Genome for a Parasitic Bivalve with Doubly Uniparental Inheritance (Bivalvia: Unionida).</title>
        <authorList>
            <person name="Smith C.H."/>
        </authorList>
    </citation>
    <scope>NUCLEOTIDE SEQUENCE</scope>
    <source>
        <strain evidence="6">CHS0354</strain>
    </source>
</reference>
<dbReference type="SUPFAM" id="SSF57850">
    <property type="entry name" value="RING/U-box"/>
    <property type="match status" value="1"/>
</dbReference>
<dbReference type="InterPro" id="IPR011042">
    <property type="entry name" value="6-blade_b-propeller_TolB-like"/>
</dbReference>
<proteinExistence type="predicted"/>
<comment type="caution">
    <text evidence="6">The sequence shown here is derived from an EMBL/GenBank/DDBJ whole genome shotgun (WGS) entry which is preliminary data.</text>
</comment>
<keyword evidence="3" id="KW-0862">Zinc</keyword>
<organism evidence="6 7">
    <name type="scientific">Potamilus streckersoni</name>
    <dbReference type="NCBI Taxonomy" id="2493646"/>
    <lineage>
        <taxon>Eukaryota</taxon>
        <taxon>Metazoa</taxon>
        <taxon>Spiralia</taxon>
        <taxon>Lophotrochozoa</taxon>
        <taxon>Mollusca</taxon>
        <taxon>Bivalvia</taxon>
        <taxon>Autobranchia</taxon>
        <taxon>Heteroconchia</taxon>
        <taxon>Palaeoheterodonta</taxon>
        <taxon>Unionida</taxon>
        <taxon>Unionoidea</taxon>
        <taxon>Unionidae</taxon>
        <taxon>Ambleminae</taxon>
        <taxon>Lampsilini</taxon>
        <taxon>Potamilus</taxon>
    </lineage>
</organism>
<evidence type="ECO:0000259" key="5">
    <source>
        <dbReference type="PROSITE" id="PS50089"/>
    </source>
</evidence>
<dbReference type="AlphaFoldDB" id="A0AAE0SNX3"/>
<dbReference type="PANTHER" id="PTHR25462:SF296">
    <property type="entry name" value="MEIOTIC P26, ISOFORM F"/>
    <property type="match status" value="1"/>
</dbReference>